<keyword evidence="3" id="KW-1185">Reference proteome</keyword>
<evidence type="ECO:0000313" key="2">
    <source>
        <dbReference type="EMBL" id="AGA69144.1"/>
    </source>
</evidence>
<keyword evidence="1" id="KW-1133">Transmembrane helix</keyword>
<organism evidence="2 3">
    <name type="scientific">Desulfitobacterium dichloroeliminans (strain LMG P-21439 / DCA1)</name>
    <dbReference type="NCBI Taxonomy" id="871963"/>
    <lineage>
        <taxon>Bacteria</taxon>
        <taxon>Bacillati</taxon>
        <taxon>Bacillota</taxon>
        <taxon>Clostridia</taxon>
        <taxon>Eubacteriales</taxon>
        <taxon>Desulfitobacteriaceae</taxon>
        <taxon>Desulfitobacterium</taxon>
    </lineage>
</organism>
<dbReference type="EMBL" id="CP003344">
    <property type="protein sequence ID" value="AGA69144.1"/>
    <property type="molecule type" value="Genomic_DNA"/>
</dbReference>
<dbReference type="Proteomes" id="UP000010797">
    <property type="component" value="Chromosome"/>
</dbReference>
<feature type="transmembrane region" description="Helical" evidence="1">
    <location>
        <begin position="7"/>
        <end position="26"/>
    </location>
</feature>
<dbReference type="InterPro" id="IPR014509">
    <property type="entry name" value="YjdF-like"/>
</dbReference>
<proteinExistence type="predicted"/>
<dbReference type="RefSeq" id="WP_015262134.1">
    <property type="nucleotide sequence ID" value="NC_019903.1"/>
</dbReference>
<sequence length="204" mass="23855">MNRKTSFIFRLYILLCISIIPLFIIHLMSSNWLSTGMCLLTIFFMSIPFLLERKYKLVIPQGFLTVLILFFYASMFLGTANHFYIWFWWWDKMLHGSSGFIFAHMGFLLMIYLCPNLKEDTQHSRILAALFAFSFSVAAGGVWEIYEYTMDSIFGTFYQGVEIDDTMLDIILDALGSLVFAFVLYFVPYSKFNRLLNILSVMKK</sequence>
<evidence type="ECO:0008006" key="4">
    <source>
        <dbReference type="Google" id="ProtNLM"/>
    </source>
</evidence>
<accession>L0F5P8</accession>
<feature type="transmembrane region" description="Helical" evidence="1">
    <location>
        <begin position="166"/>
        <end position="187"/>
    </location>
</feature>
<feature type="transmembrane region" description="Helical" evidence="1">
    <location>
        <begin position="32"/>
        <end position="51"/>
    </location>
</feature>
<dbReference type="STRING" id="871963.Desdi_1655"/>
<dbReference type="eggNOG" id="COG2865">
    <property type="taxonomic scope" value="Bacteria"/>
</dbReference>
<reference evidence="3" key="1">
    <citation type="submission" date="2012-02" db="EMBL/GenBank/DDBJ databases">
        <title>Complete sequence of Desulfitobacterium dichloroeliminans LMG P-21439.</title>
        <authorList>
            <person name="Lucas S."/>
            <person name="Han J."/>
            <person name="Lapidus A."/>
            <person name="Cheng J.-F."/>
            <person name="Goodwin L."/>
            <person name="Pitluck S."/>
            <person name="Peters L."/>
            <person name="Ovchinnikova G."/>
            <person name="Teshima H."/>
            <person name="Detter J.C."/>
            <person name="Han C."/>
            <person name="Tapia R."/>
            <person name="Land M."/>
            <person name="Hauser L."/>
            <person name="Kyrpides N."/>
            <person name="Ivanova N."/>
            <person name="Pagani I."/>
            <person name="Kruse T."/>
            <person name="de Vos W.M."/>
            <person name="Boon N."/>
            <person name="Smidt H."/>
            <person name="Woyke T."/>
        </authorList>
    </citation>
    <scope>NUCLEOTIDE SEQUENCE [LARGE SCALE GENOMIC DNA]</scope>
    <source>
        <strain evidence="3">LMG P-21439 / DCA1</strain>
    </source>
</reference>
<dbReference type="AlphaFoldDB" id="L0F5P8"/>
<evidence type="ECO:0000256" key="1">
    <source>
        <dbReference type="SAM" id="Phobius"/>
    </source>
</evidence>
<gene>
    <name evidence="2" type="ordered locus">Desdi_1655</name>
</gene>
<feature type="transmembrane region" description="Helical" evidence="1">
    <location>
        <begin position="93"/>
        <end position="114"/>
    </location>
</feature>
<dbReference type="HOGENOM" id="CLU_070751_3_0_9"/>
<dbReference type="KEGG" id="ddl:Desdi_1655"/>
<keyword evidence="1" id="KW-0812">Transmembrane</keyword>
<dbReference type="Pfam" id="PF09997">
    <property type="entry name" value="DUF2238"/>
    <property type="match status" value="1"/>
</dbReference>
<dbReference type="OrthoDB" id="4966203at2"/>
<evidence type="ECO:0000313" key="3">
    <source>
        <dbReference type="Proteomes" id="UP000010797"/>
    </source>
</evidence>
<protein>
    <recommendedName>
        <fullName evidence="4">Membrane-spanning protein</fullName>
    </recommendedName>
</protein>
<feature type="transmembrane region" description="Helical" evidence="1">
    <location>
        <begin position="63"/>
        <end position="87"/>
    </location>
</feature>
<feature type="transmembrane region" description="Helical" evidence="1">
    <location>
        <begin position="126"/>
        <end position="146"/>
    </location>
</feature>
<keyword evidence="1" id="KW-0472">Membrane</keyword>
<name>L0F5P8_DESDL</name>